<keyword evidence="2" id="KW-1185">Reference proteome</keyword>
<proteinExistence type="predicted"/>
<evidence type="ECO:0008006" key="3">
    <source>
        <dbReference type="Google" id="ProtNLM"/>
    </source>
</evidence>
<sequence>MLGVILVVALLLTWRGFGDRRDDGSTTAEQCLEGKGLVSLAVDPAIAPALQQIAADYNATGSIVRDHCVEVQVRPADARGILEGLTAENWDAQAHGAYPGAWIPESSVWSAALQVAAPDALAGGPESLVFSPVRLAVEPAIAQAAGGAISWADLPALTRANSLAAYGRSSWGSLRIAMPTGPQSDATSLAAQAVAAVTAEATGPLTAEQAASGPVTFAMNQLMSAPPRVGDGSATAAVTEIADTTVPATAPVRAVPITEQRLYAITKDDDKARVAAVAPQGPTPVADYPVVKLGGAQVPGHVADATAEFLTFARKPEQMKKLTETGFRGTGPLPEPTATVAFEDVTDQLPVPEPQATVTINKIILPSAVPDEQ</sequence>
<protein>
    <recommendedName>
        <fullName evidence="3">ABC transporter substrate-binding protein</fullName>
    </recommendedName>
</protein>
<comment type="caution">
    <text evidence="1">The sequence shown here is derived from an EMBL/GenBank/DDBJ whole genome shotgun (WGS) entry which is preliminary data.</text>
</comment>
<evidence type="ECO:0000313" key="1">
    <source>
        <dbReference type="EMBL" id="GAC56051.1"/>
    </source>
</evidence>
<accession>L7L5N9</accession>
<name>L7L5N9_9ACTN</name>
<dbReference type="EMBL" id="BANT01000002">
    <property type="protein sequence ID" value="GAC56051.1"/>
    <property type="molecule type" value="Genomic_DNA"/>
</dbReference>
<gene>
    <name evidence="1" type="ORF">GOHSU_02_01980</name>
</gene>
<dbReference type="eggNOG" id="COG2304">
    <property type="taxonomic scope" value="Bacteria"/>
</dbReference>
<dbReference type="AlphaFoldDB" id="L7L5N9"/>
<reference evidence="1 2" key="1">
    <citation type="submission" date="2012-12" db="EMBL/GenBank/DDBJ databases">
        <title>Whole genome shotgun sequence of Gordonia hirsuta NBRC 16056.</title>
        <authorList>
            <person name="Isaki-Nakamura S."/>
            <person name="Hosoyama A."/>
            <person name="Tsuchikane K."/>
            <person name="Katsumata H."/>
            <person name="Baba S."/>
            <person name="Yamazaki S."/>
            <person name="Fujita N."/>
        </authorList>
    </citation>
    <scope>NUCLEOTIDE SEQUENCE [LARGE SCALE GENOMIC DNA]</scope>
    <source>
        <strain evidence="1 2">NBRC 16056</strain>
    </source>
</reference>
<dbReference type="Proteomes" id="UP000053405">
    <property type="component" value="Unassembled WGS sequence"/>
</dbReference>
<dbReference type="STRING" id="1121927.GOHSU_02_01980"/>
<organism evidence="1 2">
    <name type="scientific">Gordonia hirsuta DSM 44140 = NBRC 16056</name>
    <dbReference type="NCBI Taxonomy" id="1121927"/>
    <lineage>
        <taxon>Bacteria</taxon>
        <taxon>Bacillati</taxon>
        <taxon>Actinomycetota</taxon>
        <taxon>Actinomycetes</taxon>
        <taxon>Mycobacteriales</taxon>
        <taxon>Gordoniaceae</taxon>
        <taxon>Gordonia</taxon>
    </lineage>
</organism>
<evidence type="ECO:0000313" key="2">
    <source>
        <dbReference type="Proteomes" id="UP000053405"/>
    </source>
</evidence>